<name>A0A511QDN8_9VIBR</name>
<keyword evidence="2" id="KW-1185">Reference proteome</keyword>
<organism evidence="1 2">
    <name type="scientific">Vibrio sagamiensis NBRC 104589</name>
    <dbReference type="NCBI Taxonomy" id="1219064"/>
    <lineage>
        <taxon>Bacteria</taxon>
        <taxon>Pseudomonadati</taxon>
        <taxon>Pseudomonadota</taxon>
        <taxon>Gammaproteobacteria</taxon>
        <taxon>Vibrionales</taxon>
        <taxon>Vibrionaceae</taxon>
        <taxon>Vibrio</taxon>
    </lineage>
</organism>
<dbReference type="EMBL" id="BJXJ01000012">
    <property type="protein sequence ID" value="GEM75418.1"/>
    <property type="molecule type" value="Genomic_DNA"/>
</dbReference>
<reference evidence="1 2" key="1">
    <citation type="submission" date="2019-07" db="EMBL/GenBank/DDBJ databases">
        <title>Whole genome shotgun sequence of Vibrio sagamiensis NBRC 104589.</title>
        <authorList>
            <person name="Hosoyama A."/>
            <person name="Uohara A."/>
            <person name="Ohji S."/>
            <person name="Ichikawa N."/>
        </authorList>
    </citation>
    <scope>NUCLEOTIDE SEQUENCE [LARGE SCALE GENOMIC DNA]</scope>
    <source>
        <strain evidence="1 2">NBRC 104589</strain>
    </source>
</reference>
<proteinExistence type="predicted"/>
<evidence type="ECO:0000313" key="1">
    <source>
        <dbReference type="EMBL" id="GEM75418.1"/>
    </source>
</evidence>
<protein>
    <submittedName>
        <fullName evidence="1">Uncharacterized protein</fullName>
    </submittedName>
</protein>
<sequence length="85" mass="9844">MSTSSCVELKIVKAIKDIFSGMTYHLNMVSFKIDIRTNAQVKLFIKSKPKQSTQNIPPLLPSTPKMYQYPYRLKNLTYKTRSKTI</sequence>
<dbReference type="AlphaFoldDB" id="A0A511QDN8"/>
<gene>
    <name evidence="1" type="ORF">VSA01S_15300</name>
</gene>
<dbReference type="Proteomes" id="UP000321922">
    <property type="component" value="Unassembled WGS sequence"/>
</dbReference>
<evidence type="ECO:0000313" key="2">
    <source>
        <dbReference type="Proteomes" id="UP000321922"/>
    </source>
</evidence>
<comment type="caution">
    <text evidence="1">The sequence shown here is derived from an EMBL/GenBank/DDBJ whole genome shotgun (WGS) entry which is preliminary data.</text>
</comment>
<accession>A0A511QDN8</accession>